<evidence type="ECO:0000313" key="1">
    <source>
        <dbReference type="EMBL" id="CDZ77259.1"/>
    </source>
</evidence>
<sequence>MKRFLEKQHHERDAFYEEVASLVVESVGYSDQISEINKIIEEEVNKVIKALGK</sequence>
<organism evidence="1 2">
    <name type="scientific">Legionella massiliensis</name>
    <dbReference type="NCBI Taxonomy" id="1034943"/>
    <lineage>
        <taxon>Bacteria</taxon>
        <taxon>Pseudomonadati</taxon>
        <taxon>Pseudomonadota</taxon>
        <taxon>Gammaproteobacteria</taxon>
        <taxon>Legionellales</taxon>
        <taxon>Legionellaceae</taxon>
        <taxon>Legionella</taxon>
    </lineage>
</organism>
<protein>
    <submittedName>
        <fullName evidence="1">Uncharacterized protein</fullName>
    </submittedName>
</protein>
<reference evidence="1 2" key="1">
    <citation type="submission" date="2014-06" db="EMBL/GenBank/DDBJ databases">
        <authorList>
            <person name="Urmite Genomes Urmite Genomes"/>
        </authorList>
    </citation>
    <scope>NUCLEOTIDE SEQUENCE [LARGE SCALE GENOMIC DNA]</scope>
</reference>
<dbReference type="EMBL" id="CCSB01000002">
    <property type="protein sequence ID" value="CDZ77259.1"/>
    <property type="molecule type" value="Genomic_DNA"/>
</dbReference>
<dbReference type="Proteomes" id="UP000044071">
    <property type="component" value="Unassembled WGS sequence"/>
</dbReference>
<evidence type="ECO:0000313" key="2">
    <source>
        <dbReference type="Proteomes" id="UP000044071"/>
    </source>
</evidence>
<keyword evidence="2" id="KW-1185">Reference proteome</keyword>
<dbReference type="RefSeq" id="WP_176695270.1">
    <property type="nucleotide sequence ID" value="NZ_CCVW01000002.1"/>
</dbReference>
<gene>
    <name evidence="1" type="ORF">BN59_01541</name>
</gene>
<proteinExistence type="predicted"/>
<dbReference type="AlphaFoldDB" id="A0A078KZN1"/>
<accession>A0A078KZN1</accession>
<name>A0A078KZN1_9GAMM</name>